<organism evidence="10 11">
    <name type="scientific">Herbaspirillum robiniae</name>
    <dbReference type="NCBI Taxonomy" id="2014887"/>
    <lineage>
        <taxon>Bacteria</taxon>
        <taxon>Pseudomonadati</taxon>
        <taxon>Pseudomonadota</taxon>
        <taxon>Betaproteobacteria</taxon>
        <taxon>Burkholderiales</taxon>
        <taxon>Oxalobacteraceae</taxon>
        <taxon>Herbaspirillum</taxon>
    </lineage>
</organism>
<dbReference type="InterPro" id="IPR037058">
    <property type="entry name" value="Falgellar_hook_FlgE_sf"/>
</dbReference>
<keyword evidence="10" id="KW-0969">Cilium</keyword>
<evidence type="ECO:0000256" key="5">
    <source>
        <dbReference type="RuleBase" id="RU362116"/>
    </source>
</evidence>
<feature type="domain" description="Flagellar hook protein FlgE/F/G-like D1" evidence="9">
    <location>
        <begin position="83"/>
        <end position="146"/>
    </location>
</feature>
<comment type="subcellular location">
    <subcellularLocation>
        <location evidence="1 5">Bacterial flagellum basal body</location>
    </subcellularLocation>
</comment>
<dbReference type="EMBL" id="JABFMT010000001">
    <property type="protein sequence ID" value="NUU00201.1"/>
    <property type="molecule type" value="Genomic_DNA"/>
</dbReference>
<dbReference type="InterPro" id="IPR011491">
    <property type="entry name" value="FlgE_D2"/>
</dbReference>
<accession>A0ABX2LQ05</accession>
<dbReference type="InterPro" id="IPR001444">
    <property type="entry name" value="Flag_bb_rod_N"/>
</dbReference>
<dbReference type="InterPro" id="IPR037925">
    <property type="entry name" value="FlgE/F/G-like"/>
</dbReference>
<dbReference type="NCBIfam" id="NF004238">
    <property type="entry name" value="PRK05682.1-1"/>
    <property type="match status" value="1"/>
</dbReference>
<proteinExistence type="inferred from homology"/>
<dbReference type="PANTHER" id="PTHR30435">
    <property type="entry name" value="FLAGELLAR PROTEIN"/>
    <property type="match status" value="1"/>
</dbReference>
<dbReference type="RefSeq" id="WP_079215257.1">
    <property type="nucleotide sequence ID" value="NZ_CP018845.1"/>
</dbReference>
<protein>
    <recommendedName>
        <fullName evidence="3 5">Flagellar hook protein FlgE</fullName>
    </recommendedName>
</protein>
<dbReference type="SUPFAM" id="SSF117143">
    <property type="entry name" value="Flagellar hook protein flgE"/>
    <property type="match status" value="1"/>
</dbReference>
<evidence type="ECO:0000259" key="8">
    <source>
        <dbReference type="Pfam" id="PF07559"/>
    </source>
</evidence>
<reference evidence="10 11" key="1">
    <citation type="journal article" date="2020" name="Front. Plant Sci.">
        <title>Isolation of Rhizosphere Bacteria That Improve Quality and Water Stress Tolerance in Greenhouse Ornamentals.</title>
        <authorList>
            <person name="Nordstedt N.P."/>
            <person name="Jones M.L."/>
        </authorList>
    </citation>
    <scope>NUCLEOTIDE SEQUENCE [LARGE SCALE GENOMIC DNA]</scope>
    <source>
        <strain evidence="10 11">C6C2</strain>
    </source>
</reference>
<keyword evidence="4 5" id="KW-0975">Bacterial flagellum</keyword>
<evidence type="ECO:0000256" key="1">
    <source>
        <dbReference type="ARBA" id="ARBA00004117"/>
    </source>
</evidence>
<feature type="domain" description="Flagellar hook protein FlgE D2" evidence="8">
    <location>
        <begin position="162"/>
        <end position="316"/>
    </location>
</feature>
<keyword evidence="11" id="KW-1185">Reference proteome</keyword>
<feature type="domain" description="Flagellar basal body rod protein N-terminal" evidence="6">
    <location>
        <begin position="6"/>
        <end position="33"/>
    </location>
</feature>
<keyword evidence="10" id="KW-0966">Cell projection</keyword>
<comment type="caution">
    <text evidence="10">The sequence shown here is derived from an EMBL/GenBank/DDBJ whole genome shotgun (WGS) entry which is preliminary data.</text>
</comment>
<evidence type="ECO:0000313" key="11">
    <source>
        <dbReference type="Proteomes" id="UP000536746"/>
    </source>
</evidence>
<dbReference type="Pfam" id="PF22692">
    <property type="entry name" value="LlgE_F_G_D1"/>
    <property type="match status" value="1"/>
</dbReference>
<dbReference type="Pfam" id="PF07559">
    <property type="entry name" value="FlgE_D2"/>
    <property type="match status" value="1"/>
</dbReference>
<evidence type="ECO:0000256" key="3">
    <source>
        <dbReference type="ARBA" id="ARBA00019015"/>
    </source>
</evidence>
<dbReference type="InterPro" id="IPR053967">
    <property type="entry name" value="LlgE_F_G-like_D1"/>
</dbReference>
<evidence type="ECO:0000313" key="10">
    <source>
        <dbReference type="EMBL" id="NUU00201.1"/>
    </source>
</evidence>
<keyword evidence="10" id="KW-0282">Flagellum</keyword>
<comment type="similarity">
    <text evidence="2 5">Belongs to the flagella basal body rod proteins family.</text>
</comment>
<dbReference type="InterPro" id="IPR010930">
    <property type="entry name" value="Flg_bb/hook_C_dom"/>
</dbReference>
<dbReference type="Gene3D" id="2.60.98.20">
    <property type="entry name" value="Flagellar hook protein FlgE"/>
    <property type="match status" value="1"/>
</dbReference>
<dbReference type="PANTHER" id="PTHR30435:SF1">
    <property type="entry name" value="FLAGELLAR HOOK PROTEIN FLGE"/>
    <property type="match status" value="1"/>
</dbReference>
<sequence length="436" mass="44949">MSFQQGLSGLNGAAKSLDVIGNNVANASTVGFKQSQTQFADMYANSMNRSGNSPVGIGVTVANVAQAFTQGNITSTNNPLDIAINGDGFFQLSASLTDSSPLYGRNGQFELDKNGYIINPSMNGAFLMGYAAGVTGGDPVRLQIDTSSIPATTTTTISTKVNLDSRLSVPTTTPFNAADPTSYNNSTGVTIYDSLGNPYSVQTYYVKNAPTGTPPTTTWDVYATVDGKTLVTTTGGTTPLKLGSMVFNSTGTLTSTLDSTGTAIASGQIPINLTTTGTNAGVVKAGGTFASNILLSYAGSTQTGSAFVNLAQSQNGMAPGTLSSFSIDKDGTIVGSYSNQQTKNLGSVVLVNFANPNGLQPLGNNLYQATAAAGSPLVGKPTTGTFGTLQARAVEDSNVDLTAELVNMIVAQRVYQANSQTIKVQDTVLQTLVSLR</sequence>
<dbReference type="Proteomes" id="UP000536746">
    <property type="component" value="Unassembled WGS sequence"/>
</dbReference>
<dbReference type="NCBIfam" id="TIGR03506">
    <property type="entry name" value="FlgEFG_subfam"/>
    <property type="match status" value="1"/>
</dbReference>
<dbReference type="InterPro" id="IPR020013">
    <property type="entry name" value="Flagellar_FlgE/F/G"/>
</dbReference>
<dbReference type="Pfam" id="PF06429">
    <property type="entry name" value="Flg_bbr_C"/>
    <property type="match status" value="1"/>
</dbReference>
<feature type="domain" description="Flagellar basal-body/hook protein C-terminal" evidence="7">
    <location>
        <begin position="392"/>
        <end position="435"/>
    </location>
</feature>
<evidence type="ECO:0000259" key="6">
    <source>
        <dbReference type="Pfam" id="PF00460"/>
    </source>
</evidence>
<evidence type="ECO:0000256" key="4">
    <source>
        <dbReference type="ARBA" id="ARBA00023143"/>
    </source>
</evidence>
<name>A0ABX2LQ05_9BURK</name>
<evidence type="ECO:0000259" key="9">
    <source>
        <dbReference type="Pfam" id="PF22692"/>
    </source>
</evidence>
<dbReference type="InterPro" id="IPR019776">
    <property type="entry name" value="Flagellar_basal_body_rod_CS"/>
</dbReference>
<dbReference type="PROSITE" id="PS00588">
    <property type="entry name" value="FLAGELLA_BB_ROD"/>
    <property type="match status" value="1"/>
</dbReference>
<comment type="function">
    <text evidence="5">A flexible structure which links the flagellar filament to the drive apparatus in the basal body.</text>
</comment>
<evidence type="ECO:0000256" key="2">
    <source>
        <dbReference type="ARBA" id="ARBA00009677"/>
    </source>
</evidence>
<evidence type="ECO:0000259" key="7">
    <source>
        <dbReference type="Pfam" id="PF06429"/>
    </source>
</evidence>
<gene>
    <name evidence="10" type="primary">flgE</name>
    <name evidence="10" type="ORF">HNO84_01200</name>
</gene>
<dbReference type="Pfam" id="PF00460">
    <property type="entry name" value="Flg_bb_rod"/>
    <property type="match status" value="1"/>
</dbReference>